<accession>A0A382DWK7</accession>
<dbReference type="EMBL" id="UINC01041194">
    <property type="protein sequence ID" value="SVB42131.1"/>
    <property type="molecule type" value="Genomic_DNA"/>
</dbReference>
<feature type="non-terminal residue" evidence="1">
    <location>
        <position position="80"/>
    </location>
</feature>
<sequence length="80" mass="8232">MRYLLLIMFVGILASSAIAGLDWQVAEIGGADSEQGPYGGGTVKFIGDDGFTITAKGGDIWGGKIGCTLAYIKGVVGDFT</sequence>
<dbReference type="AlphaFoldDB" id="A0A382DWK7"/>
<evidence type="ECO:0000313" key="1">
    <source>
        <dbReference type="EMBL" id="SVB42131.1"/>
    </source>
</evidence>
<name>A0A382DWK7_9ZZZZ</name>
<gene>
    <name evidence="1" type="ORF">METZ01_LOCUS194985</name>
</gene>
<proteinExistence type="predicted"/>
<organism evidence="1">
    <name type="scientific">marine metagenome</name>
    <dbReference type="NCBI Taxonomy" id="408172"/>
    <lineage>
        <taxon>unclassified sequences</taxon>
        <taxon>metagenomes</taxon>
        <taxon>ecological metagenomes</taxon>
    </lineage>
</organism>
<reference evidence="1" key="1">
    <citation type="submission" date="2018-05" db="EMBL/GenBank/DDBJ databases">
        <authorList>
            <person name="Lanie J.A."/>
            <person name="Ng W.-L."/>
            <person name="Kazmierczak K.M."/>
            <person name="Andrzejewski T.M."/>
            <person name="Davidsen T.M."/>
            <person name="Wayne K.J."/>
            <person name="Tettelin H."/>
            <person name="Glass J.I."/>
            <person name="Rusch D."/>
            <person name="Podicherti R."/>
            <person name="Tsui H.-C.T."/>
            <person name="Winkler M.E."/>
        </authorList>
    </citation>
    <scope>NUCLEOTIDE SEQUENCE</scope>
</reference>
<protein>
    <submittedName>
        <fullName evidence="1">Uncharacterized protein</fullName>
    </submittedName>
</protein>